<name>A0ABU6ZBW3_9FABA</name>
<gene>
    <name evidence="1" type="ORF">PIB30_033732</name>
</gene>
<evidence type="ECO:0000313" key="1">
    <source>
        <dbReference type="EMBL" id="MED6219209.1"/>
    </source>
</evidence>
<evidence type="ECO:0000313" key="2">
    <source>
        <dbReference type="Proteomes" id="UP001341840"/>
    </source>
</evidence>
<keyword evidence="2" id="KW-1185">Reference proteome</keyword>
<comment type="caution">
    <text evidence="1">The sequence shown here is derived from an EMBL/GenBank/DDBJ whole genome shotgun (WGS) entry which is preliminary data.</text>
</comment>
<accession>A0ABU6ZBW3</accession>
<sequence>MRSALNDEKRKKVRTQNSIDIFPNTTATYLGLNMDGQSENVHLYSSPEQNQISLNSKNKRKVGEISPHPLLEITNVPSNENICGTHSLPEQSYNMFRTPGKENILYNHGHVLSTSSNQHS</sequence>
<protein>
    <submittedName>
        <fullName evidence="1">Uncharacterized protein</fullName>
    </submittedName>
</protein>
<reference evidence="1 2" key="1">
    <citation type="journal article" date="2023" name="Plants (Basel)">
        <title>Bridging the Gap: Combining Genomics and Transcriptomics Approaches to Understand Stylosanthes scabra, an Orphan Legume from the Brazilian Caatinga.</title>
        <authorList>
            <person name="Ferreira-Neto J.R.C."/>
            <person name="da Silva M.D."/>
            <person name="Binneck E."/>
            <person name="de Melo N.F."/>
            <person name="da Silva R.H."/>
            <person name="de Melo A.L.T.M."/>
            <person name="Pandolfi V."/>
            <person name="Bustamante F.O."/>
            <person name="Brasileiro-Vidal A.C."/>
            <person name="Benko-Iseppon A.M."/>
        </authorList>
    </citation>
    <scope>NUCLEOTIDE SEQUENCE [LARGE SCALE GENOMIC DNA]</scope>
    <source>
        <tissue evidence="1">Leaves</tissue>
    </source>
</reference>
<proteinExistence type="predicted"/>
<dbReference type="Proteomes" id="UP001341840">
    <property type="component" value="Unassembled WGS sequence"/>
</dbReference>
<organism evidence="1 2">
    <name type="scientific">Stylosanthes scabra</name>
    <dbReference type="NCBI Taxonomy" id="79078"/>
    <lineage>
        <taxon>Eukaryota</taxon>
        <taxon>Viridiplantae</taxon>
        <taxon>Streptophyta</taxon>
        <taxon>Embryophyta</taxon>
        <taxon>Tracheophyta</taxon>
        <taxon>Spermatophyta</taxon>
        <taxon>Magnoliopsida</taxon>
        <taxon>eudicotyledons</taxon>
        <taxon>Gunneridae</taxon>
        <taxon>Pentapetalae</taxon>
        <taxon>rosids</taxon>
        <taxon>fabids</taxon>
        <taxon>Fabales</taxon>
        <taxon>Fabaceae</taxon>
        <taxon>Papilionoideae</taxon>
        <taxon>50 kb inversion clade</taxon>
        <taxon>dalbergioids sensu lato</taxon>
        <taxon>Dalbergieae</taxon>
        <taxon>Pterocarpus clade</taxon>
        <taxon>Stylosanthes</taxon>
    </lineage>
</organism>
<dbReference type="EMBL" id="JASCZI010272014">
    <property type="protein sequence ID" value="MED6219209.1"/>
    <property type="molecule type" value="Genomic_DNA"/>
</dbReference>